<name>A0A1W1CC77_9ZZZZ</name>
<dbReference type="Pfam" id="PF07290">
    <property type="entry name" value="YqiJ_OB"/>
    <property type="match status" value="1"/>
</dbReference>
<dbReference type="EMBL" id="FPHE01000127">
    <property type="protein sequence ID" value="SFV63374.1"/>
    <property type="molecule type" value="Genomic_DNA"/>
</dbReference>
<feature type="domain" description="Inner membrane protein YqiJ N-terminal" evidence="3">
    <location>
        <begin position="9"/>
        <end position="108"/>
    </location>
</feature>
<sequence>MEFLAPEMLPYSVAFMIFAIFAVLEFSSMILGWGIFAFLDNIFSVDTDIEAETSLGNFFGFVNPQKVPFSMVLISFFFIFSFLGSLIQNIFGLLPIMLTLPIVLIITFVLLRYTTNIIGRVMPKEITEVVSTDSFLGKKATILDPVAKSGLPARAKIKDIYGESHYIRVEPMGDNDIFKEGDEVLVIEKSGSLFLVDVSLKMIY</sequence>
<evidence type="ECO:0000259" key="2">
    <source>
        <dbReference type="Pfam" id="PF07290"/>
    </source>
</evidence>
<dbReference type="Pfam" id="PF21001">
    <property type="entry name" value="YqiJ_N"/>
    <property type="match status" value="1"/>
</dbReference>
<evidence type="ECO:0000259" key="3">
    <source>
        <dbReference type="Pfam" id="PF21001"/>
    </source>
</evidence>
<keyword evidence="1" id="KW-0812">Transmembrane</keyword>
<proteinExistence type="predicted"/>
<gene>
    <name evidence="4" type="ORF">MNB_SV-12-374</name>
</gene>
<feature type="transmembrane region" description="Helical" evidence="1">
    <location>
        <begin position="12"/>
        <end position="39"/>
    </location>
</feature>
<reference evidence="4" key="1">
    <citation type="submission" date="2016-10" db="EMBL/GenBank/DDBJ databases">
        <authorList>
            <person name="de Groot N.N."/>
        </authorList>
    </citation>
    <scope>NUCLEOTIDE SEQUENCE</scope>
</reference>
<feature type="domain" description="Inner membrane protein YqiJ OB-fold" evidence="2">
    <location>
        <begin position="134"/>
        <end position="195"/>
    </location>
</feature>
<accession>A0A1W1CC77</accession>
<dbReference type="InterPro" id="IPR048376">
    <property type="entry name" value="YqiJ_N"/>
</dbReference>
<protein>
    <recommendedName>
        <fullName evidence="5">NfeD-like C-terminal domain-containing protein</fullName>
    </recommendedName>
</protein>
<feature type="transmembrane region" description="Helical" evidence="1">
    <location>
        <begin position="93"/>
        <end position="114"/>
    </location>
</feature>
<feature type="transmembrane region" description="Helical" evidence="1">
    <location>
        <begin position="67"/>
        <end position="87"/>
    </location>
</feature>
<evidence type="ECO:0008006" key="5">
    <source>
        <dbReference type="Google" id="ProtNLM"/>
    </source>
</evidence>
<evidence type="ECO:0000313" key="4">
    <source>
        <dbReference type="EMBL" id="SFV63374.1"/>
    </source>
</evidence>
<organism evidence="4">
    <name type="scientific">hydrothermal vent metagenome</name>
    <dbReference type="NCBI Taxonomy" id="652676"/>
    <lineage>
        <taxon>unclassified sequences</taxon>
        <taxon>metagenomes</taxon>
        <taxon>ecological metagenomes</taxon>
    </lineage>
</organism>
<keyword evidence="1" id="KW-0472">Membrane</keyword>
<dbReference type="AlphaFoldDB" id="A0A1W1CC77"/>
<dbReference type="InterPro" id="IPR010840">
    <property type="entry name" value="YqiJ_OB"/>
</dbReference>
<evidence type="ECO:0000256" key="1">
    <source>
        <dbReference type="SAM" id="Phobius"/>
    </source>
</evidence>
<keyword evidence="1" id="KW-1133">Transmembrane helix</keyword>